<dbReference type="InterPro" id="IPR001320">
    <property type="entry name" value="Iontro_rcpt_C"/>
</dbReference>
<dbReference type="PANTHER" id="PTHR42643:SF24">
    <property type="entry name" value="IONOTROPIC RECEPTOR 60A"/>
    <property type="match status" value="1"/>
</dbReference>
<evidence type="ECO:0000313" key="16">
    <source>
        <dbReference type="EMBL" id="KMQ92456.1"/>
    </source>
</evidence>
<dbReference type="InterPro" id="IPR052192">
    <property type="entry name" value="Insect_Ionotropic_Sensory_Rcpt"/>
</dbReference>
<name>A0A0J7KQ98_LASNI</name>
<evidence type="ECO:0000256" key="5">
    <source>
        <dbReference type="ARBA" id="ARBA00022692"/>
    </source>
</evidence>
<keyword evidence="10" id="KW-0325">Glycoprotein</keyword>
<dbReference type="OrthoDB" id="5984008at2759"/>
<keyword evidence="3" id="KW-0813">Transport</keyword>
<keyword evidence="11" id="KW-1071">Ligand-gated ion channel</keyword>
<evidence type="ECO:0000313" key="17">
    <source>
        <dbReference type="Proteomes" id="UP000036403"/>
    </source>
</evidence>
<comment type="subcellular location">
    <subcellularLocation>
        <location evidence="1">Cell membrane</location>
        <topology evidence="1">Multi-pass membrane protein</topology>
    </subcellularLocation>
</comment>
<dbReference type="SUPFAM" id="SSF53850">
    <property type="entry name" value="Periplasmic binding protein-like II"/>
    <property type="match status" value="1"/>
</dbReference>
<feature type="transmembrane region" description="Helical" evidence="13">
    <location>
        <begin position="112"/>
        <end position="131"/>
    </location>
</feature>
<evidence type="ECO:0000256" key="6">
    <source>
        <dbReference type="ARBA" id="ARBA00022989"/>
    </source>
</evidence>
<dbReference type="GO" id="GO:0050906">
    <property type="term" value="P:detection of stimulus involved in sensory perception"/>
    <property type="evidence" value="ECO:0007669"/>
    <property type="project" value="UniProtKB-ARBA"/>
</dbReference>
<evidence type="ECO:0000256" key="7">
    <source>
        <dbReference type="ARBA" id="ARBA00023065"/>
    </source>
</evidence>
<keyword evidence="9 16" id="KW-0675">Receptor</keyword>
<dbReference type="Pfam" id="PF10613">
    <property type="entry name" value="Lig_chan-Glu_bd"/>
    <property type="match status" value="1"/>
</dbReference>
<comment type="caution">
    <text evidence="16">The sequence shown here is derived from an EMBL/GenBank/DDBJ whole genome shotgun (WGS) entry which is preliminary data.</text>
</comment>
<proteinExistence type="inferred from homology"/>
<dbReference type="Pfam" id="PF00060">
    <property type="entry name" value="Lig_chan"/>
    <property type="match status" value="1"/>
</dbReference>
<protein>
    <submittedName>
        <fullName evidence="16">Glutamate receptor delta-2 subunit</fullName>
    </submittedName>
</protein>
<dbReference type="Proteomes" id="UP000036403">
    <property type="component" value="Unassembled WGS sequence"/>
</dbReference>
<dbReference type="STRING" id="67767.A0A0J7KQ98"/>
<keyword evidence="4" id="KW-1003">Cell membrane</keyword>
<dbReference type="Gene3D" id="1.10.287.70">
    <property type="match status" value="1"/>
</dbReference>
<keyword evidence="12" id="KW-0407">Ion channel</keyword>
<dbReference type="EMBL" id="LBMM01004402">
    <property type="protein sequence ID" value="KMQ92456.1"/>
    <property type="molecule type" value="Genomic_DNA"/>
</dbReference>
<evidence type="ECO:0000256" key="9">
    <source>
        <dbReference type="ARBA" id="ARBA00023170"/>
    </source>
</evidence>
<gene>
    <name evidence="16" type="ORF">RF55_7544</name>
</gene>
<feature type="domain" description="Ionotropic glutamate receptor C-terminal" evidence="14">
    <location>
        <begin position="111"/>
        <end position="166"/>
    </location>
</feature>
<evidence type="ECO:0000256" key="3">
    <source>
        <dbReference type="ARBA" id="ARBA00022448"/>
    </source>
</evidence>
<keyword evidence="17" id="KW-1185">Reference proteome</keyword>
<dbReference type="PANTHER" id="PTHR42643">
    <property type="entry name" value="IONOTROPIC RECEPTOR 20A-RELATED"/>
    <property type="match status" value="1"/>
</dbReference>
<evidence type="ECO:0000259" key="15">
    <source>
        <dbReference type="Pfam" id="PF10613"/>
    </source>
</evidence>
<organism evidence="16 17">
    <name type="scientific">Lasius niger</name>
    <name type="common">Black garden ant</name>
    <dbReference type="NCBI Taxonomy" id="67767"/>
    <lineage>
        <taxon>Eukaryota</taxon>
        <taxon>Metazoa</taxon>
        <taxon>Ecdysozoa</taxon>
        <taxon>Arthropoda</taxon>
        <taxon>Hexapoda</taxon>
        <taxon>Insecta</taxon>
        <taxon>Pterygota</taxon>
        <taxon>Neoptera</taxon>
        <taxon>Endopterygota</taxon>
        <taxon>Hymenoptera</taxon>
        <taxon>Apocrita</taxon>
        <taxon>Aculeata</taxon>
        <taxon>Formicoidea</taxon>
        <taxon>Formicidae</taxon>
        <taxon>Formicinae</taxon>
        <taxon>Lasius</taxon>
        <taxon>Lasius</taxon>
    </lineage>
</organism>
<dbReference type="InterPro" id="IPR019594">
    <property type="entry name" value="Glu/Gly-bd"/>
</dbReference>
<dbReference type="AlphaFoldDB" id="A0A0J7KQ98"/>
<evidence type="ECO:0000256" key="1">
    <source>
        <dbReference type="ARBA" id="ARBA00004651"/>
    </source>
</evidence>
<feature type="domain" description="Ionotropic glutamate receptor L-glutamate and glycine-binding" evidence="15">
    <location>
        <begin position="15"/>
        <end position="96"/>
    </location>
</feature>
<dbReference type="PaxDb" id="67767-A0A0J7KQ98"/>
<sequence length="184" mass="20492">MPFSGLVQENGTWVGKGYAFYLLELLSSKLNFTYTIVPPKQHILGNSRSGILSLLYEKKVDMAVAFLPLLPELRKYCTFSTALDQSEVTVLMKRPQESATGSGLLAPFDHTVWLLVLTAVLFVGPIIYVFATLRAKLWKQPDSENFSLFSCVWFVYGSLLKQGSTILATTGHIYVNGNSIVVYI</sequence>
<comment type="similarity">
    <text evidence="2">Belongs to the glutamate-gated ion channel (TC 1.A.10.1) family.</text>
</comment>
<evidence type="ECO:0000256" key="2">
    <source>
        <dbReference type="ARBA" id="ARBA00008685"/>
    </source>
</evidence>
<dbReference type="GO" id="GO:0005886">
    <property type="term" value="C:plasma membrane"/>
    <property type="evidence" value="ECO:0007669"/>
    <property type="project" value="UniProtKB-SubCell"/>
</dbReference>
<keyword evidence="6 13" id="KW-1133">Transmembrane helix</keyword>
<evidence type="ECO:0000256" key="12">
    <source>
        <dbReference type="ARBA" id="ARBA00023303"/>
    </source>
</evidence>
<evidence type="ECO:0000256" key="10">
    <source>
        <dbReference type="ARBA" id="ARBA00023180"/>
    </source>
</evidence>
<accession>A0A0J7KQ98</accession>
<evidence type="ECO:0000256" key="8">
    <source>
        <dbReference type="ARBA" id="ARBA00023136"/>
    </source>
</evidence>
<evidence type="ECO:0000259" key="14">
    <source>
        <dbReference type="Pfam" id="PF00060"/>
    </source>
</evidence>
<evidence type="ECO:0000256" key="4">
    <source>
        <dbReference type="ARBA" id="ARBA00022475"/>
    </source>
</evidence>
<dbReference type="Gene3D" id="3.40.190.10">
    <property type="entry name" value="Periplasmic binding protein-like II"/>
    <property type="match status" value="1"/>
</dbReference>
<evidence type="ECO:0000256" key="13">
    <source>
        <dbReference type="SAM" id="Phobius"/>
    </source>
</evidence>
<keyword evidence="5 13" id="KW-0812">Transmembrane</keyword>
<dbReference type="GO" id="GO:0015276">
    <property type="term" value="F:ligand-gated monoatomic ion channel activity"/>
    <property type="evidence" value="ECO:0007669"/>
    <property type="project" value="InterPro"/>
</dbReference>
<keyword evidence="7" id="KW-0406">Ion transport</keyword>
<evidence type="ECO:0000256" key="11">
    <source>
        <dbReference type="ARBA" id="ARBA00023286"/>
    </source>
</evidence>
<keyword evidence="8 13" id="KW-0472">Membrane</keyword>
<reference evidence="16 17" key="1">
    <citation type="submission" date="2015-04" db="EMBL/GenBank/DDBJ databases">
        <title>Lasius niger genome sequencing.</title>
        <authorList>
            <person name="Konorov E.A."/>
            <person name="Nikitin M.A."/>
            <person name="Kirill M.V."/>
            <person name="Chang P."/>
        </authorList>
    </citation>
    <scope>NUCLEOTIDE SEQUENCE [LARGE SCALE GENOMIC DNA]</scope>
    <source>
        <tissue evidence="16">Whole</tissue>
    </source>
</reference>